<dbReference type="GO" id="GO:0030170">
    <property type="term" value="F:pyridoxal phosphate binding"/>
    <property type="evidence" value="ECO:0007669"/>
    <property type="project" value="InterPro"/>
</dbReference>
<dbReference type="SUPFAM" id="SSF53383">
    <property type="entry name" value="PLP-dependent transferases"/>
    <property type="match status" value="1"/>
</dbReference>
<name>V2WBU3_MONRO</name>
<evidence type="ECO:0000256" key="1">
    <source>
        <dbReference type="ARBA" id="ARBA00001933"/>
    </source>
</evidence>
<dbReference type="PANTHER" id="PTHR13693:SF77">
    <property type="entry name" value="8-AMINO-7-OXONONANOATE SYNTHASE"/>
    <property type="match status" value="1"/>
</dbReference>
<comment type="similarity">
    <text evidence="2">Belongs to the class-II pyridoxal-phosphate-dependent aminotransferase family. BioF subfamily.</text>
</comment>
<accession>V2WBU3</accession>
<dbReference type="HOGENOM" id="CLU_015846_3_0_1"/>
<comment type="cofactor">
    <cofactor evidence="1 5">
        <name>pyridoxal 5'-phosphate</name>
        <dbReference type="ChEBI" id="CHEBI:597326"/>
    </cofactor>
</comment>
<dbReference type="AlphaFoldDB" id="V2WBU3"/>
<dbReference type="KEGG" id="mrr:Moror_3756"/>
<dbReference type="PANTHER" id="PTHR13693">
    <property type="entry name" value="CLASS II AMINOTRANSFERASE/8-AMINO-7-OXONONANOATE SYNTHASE"/>
    <property type="match status" value="1"/>
</dbReference>
<dbReference type="InterPro" id="IPR015422">
    <property type="entry name" value="PyrdxlP-dep_Trfase_small"/>
</dbReference>
<evidence type="ECO:0000313" key="8">
    <source>
        <dbReference type="Proteomes" id="UP000017559"/>
    </source>
</evidence>
<proteinExistence type="inferred from homology"/>
<keyword evidence="3" id="KW-0808">Transferase</keyword>
<dbReference type="InterPro" id="IPR015421">
    <property type="entry name" value="PyrdxlP-dep_Trfase_major"/>
</dbReference>
<dbReference type="Gene3D" id="3.40.640.10">
    <property type="entry name" value="Type I PLP-dependent aspartate aminotransferase-like (Major domain)"/>
    <property type="match status" value="1"/>
</dbReference>
<keyword evidence="4 5" id="KW-0663">Pyridoxal phosphate</keyword>
<feature type="domain" description="Aminotransferase class I/classII large" evidence="6">
    <location>
        <begin position="77"/>
        <end position="476"/>
    </location>
</feature>
<dbReference type="InterPro" id="IPR015424">
    <property type="entry name" value="PyrdxlP-dep_Trfase"/>
</dbReference>
<dbReference type="EMBL" id="AWSO01001335">
    <property type="protein sequence ID" value="ESK84283.1"/>
    <property type="molecule type" value="Genomic_DNA"/>
</dbReference>
<dbReference type="PROSITE" id="PS00599">
    <property type="entry name" value="AA_TRANSFER_CLASS_2"/>
    <property type="match status" value="1"/>
</dbReference>
<evidence type="ECO:0000259" key="6">
    <source>
        <dbReference type="Pfam" id="PF00155"/>
    </source>
</evidence>
<dbReference type="GO" id="GO:0009102">
    <property type="term" value="P:biotin biosynthetic process"/>
    <property type="evidence" value="ECO:0007669"/>
    <property type="project" value="TreeGrafter"/>
</dbReference>
<sequence>MGAVRVEDSLKDATIKGREVANKDATTMSTVNALNTVLAEKLESRARRNVLLSIPEPANPALYTYFTSNDFLSLSNLPGFHSHLLEALNHTPQIGGVGGSRLAVNTEVHDTLEKRLSSFFGHEKGGALLFNSGYAANISLFSTIPQPGDVVVYDEYIHASVHDGLKSECRAEKQVVFEHNCLPALRRTLESVLREEHVDGGMAETVGYRLKTGRSSLFLAVESLYSMEGTFAPLKLMVQMLEELFPLGNAYMIVDEAHATGVYGPQGRGRVALQGLEGHPRIIARLCTFGKALAAEGAVVLTTPLVAKYLCNYARHLVFSTTLSQMNVVAAGCSFDMLGDGTAERQARKVLRTSRWFVRTLSRMLKEEGIGMKTIMIAALPPLEDESVEIDDEVLSAYSPLVALITSLPLPPAFHRASPAIPPDASPAVDLSVHLRTRYSIVVHPISFPIVPKGKERIRVCLNASHTEDEVMRLVNGVVEWAKAIEMARNMSAVGSSKIQSRL</sequence>
<dbReference type="GO" id="GO:0016740">
    <property type="term" value="F:transferase activity"/>
    <property type="evidence" value="ECO:0007669"/>
    <property type="project" value="UniProtKB-KW"/>
</dbReference>
<keyword evidence="8" id="KW-1185">Reference proteome</keyword>
<dbReference type="InterPro" id="IPR001917">
    <property type="entry name" value="Aminotrans_II_pyridoxalP_BS"/>
</dbReference>
<organism evidence="7 8">
    <name type="scientific">Moniliophthora roreri (strain MCA 2997)</name>
    <name type="common">Cocoa frosty pod rot fungus</name>
    <name type="synonym">Crinipellis roreri</name>
    <dbReference type="NCBI Taxonomy" id="1381753"/>
    <lineage>
        <taxon>Eukaryota</taxon>
        <taxon>Fungi</taxon>
        <taxon>Dikarya</taxon>
        <taxon>Basidiomycota</taxon>
        <taxon>Agaricomycotina</taxon>
        <taxon>Agaricomycetes</taxon>
        <taxon>Agaricomycetidae</taxon>
        <taxon>Agaricales</taxon>
        <taxon>Marasmiineae</taxon>
        <taxon>Marasmiaceae</taxon>
        <taxon>Moniliophthora</taxon>
    </lineage>
</organism>
<dbReference type="Pfam" id="PF00155">
    <property type="entry name" value="Aminotran_1_2"/>
    <property type="match status" value="1"/>
</dbReference>
<evidence type="ECO:0000313" key="7">
    <source>
        <dbReference type="EMBL" id="ESK84283.1"/>
    </source>
</evidence>
<comment type="caution">
    <text evidence="7">The sequence shown here is derived from an EMBL/GenBank/DDBJ whole genome shotgun (WGS) entry which is preliminary data.</text>
</comment>
<reference evidence="7 8" key="1">
    <citation type="journal article" date="2014" name="BMC Genomics">
        <title>Genome and secretome analysis of the hemibiotrophic fungal pathogen, Moniliophthora roreri, which causes frosty pod rot disease of cacao: mechanisms of the biotrophic and necrotrophic phases.</title>
        <authorList>
            <person name="Meinhardt L.W."/>
            <person name="Costa G.G.L."/>
            <person name="Thomazella D.P.T."/>
            <person name="Teixeira P.J.P.L."/>
            <person name="Carazzolle M.F."/>
            <person name="Schuster S.C."/>
            <person name="Carlson J.E."/>
            <person name="Guiltinan M.J."/>
            <person name="Mieczkowski P."/>
            <person name="Farmer A."/>
            <person name="Ramaraj T."/>
            <person name="Crozier J."/>
            <person name="Davis R.E."/>
            <person name="Shao J."/>
            <person name="Melnick R.L."/>
            <person name="Pereira G.A.G."/>
            <person name="Bailey B.A."/>
        </authorList>
    </citation>
    <scope>NUCLEOTIDE SEQUENCE [LARGE SCALE GENOMIC DNA]</scope>
    <source>
        <strain evidence="7 8">MCA 2997</strain>
    </source>
</reference>
<evidence type="ECO:0000256" key="4">
    <source>
        <dbReference type="ARBA" id="ARBA00022898"/>
    </source>
</evidence>
<dbReference type="InterPro" id="IPR050087">
    <property type="entry name" value="AON_synthase_class-II"/>
</dbReference>
<gene>
    <name evidence="7" type="ORF">Moror_3756</name>
</gene>
<evidence type="ECO:0000256" key="2">
    <source>
        <dbReference type="ARBA" id="ARBA00010008"/>
    </source>
</evidence>
<dbReference type="STRING" id="1381753.V2WBU3"/>
<protein>
    <submittedName>
        <fullName evidence="7">8-amino-7-oxononanoate synthase</fullName>
    </submittedName>
</protein>
<dbReference type="Gene3D" id="3.90.1150.10">
    <property type="entry name" value="Aspartate Aminotransferase, domain 1"/>
    <property type="match status" value="2"/>
</dbReference>
<evidence type="ECO:0000256" key="3">
    <source>
        <dbReference type="ARBA" id="ARBA00022679"/>
    </source>
</evidence>
<evidence type="ECO:0000256" key="5">
    <source>
        <dbReference type="RuleBase" id="RU003693"/>
    </source>
</evidence>
<dbReference type="InterPro" id="IPR004839">
    <property type="entry name" value="Aminotransferase_I/II_large"/>
</dbReference>
<dbReference type="OrthoDB" id="2382073at2759"/>
<dbReference type="Proteomes" id="UP000017559">
    <property type="component" value="Unassembled WGS sequence"/>
</dbReference>